<name>A0A512BXP3_9HYPH</name>
<dbReference type="EMBL" id="BJYU01000073">
    <property type="protein sequence ID" value="GEO16725.1"/>
    <property type="molecule type" value="Genomic_DNA"/>
</dbReference>
<protein>
    <submittedName>
        <fullName evidence="1">Uncharacterized protein</fullName>
    </submittedName>
</protein>
<dbReference type="AlphaFoldDB" id="A0A512BXP3"/>
<keyword evidence="2" id="KW-1185">Reference proteome</keyword>
<proteinExistence type="predicted"/>
<sequence length="102" mass="11565">MDKETFEAWYDGADHSIALTSLSEVTRLRAIGGWLKEPVFLHRIQSESLETAVEIHEAMMDWDNFHAHVDVVESCPTCKVRYFPRRTTSCPNCGSNPEVVPA</sequence>
<gene>
    <name evidence="1" type="ORF">MAE02_44210</name>
</gene>
<accession>A0A512BXP3</accession>
<evidence type="ECO:0000313" key="2">
    <source>
        <dbReference type="Proteomes" id="UP000321085"/>
    </source>
</evidence>
<evidence type="ECO:0000313" key="1">
    <source>
        <dbReference type="EMBL" id="GEO16725.1"/>
    </source>
</evidence>
<reference evidence="1 2" key="1">
    <citation type="submission" date="2019-07" db="EMBL/GenBank/DDBJ databases">
        <title>Whole genome shotgun sequence of Microvirga aerophila NBRC 106136.</title>
        <authorList>
            <person name="Hosoyama A."/>
            <person name="Uohara A."/>
            <person name="Ohji S."/>
            <person name="Ichikawa N."/>
        </authorList>
    </citation>
    <scope>NUCLEOTIDE SEQUENCE [LARGE SCALE GENOMIC DNA]</scope>
    <source>
        <strain evidence="1 2">NBRC 106136</strain>
    </source>
</reference>
<comment type="caution">
    <text evidence="1">The sequence shown here is derived from an EMBL/GenBank/DDBJ whole genome shotgun (WGS) entry which is preliminary data.</text>
</comment>
<organism evidence="1 2">
    <name type="scientific">Microvirga aerophila</name>
    <dbReference type="NCBI Taxonomy" id="670291"/>
    <lineage>
        <taxon>Bacteria</taxon>
        <taxon>Pseudomonadati</taxon>
        <taxon>Pseudomonadota</taxon>
        <taxon>Alphaproteobacteria</taxon>
        <taxon>Hyphomicrobiales</taxon>
        <taxon>Methylobacteriaceae</taxon>
        <taxon>Microvirga</taxon>
    </lineage>
</organism>
<dbReference type="Proteomes" id="UP000321085">
    <property type="component" value="Unassembled WGS sequence"/>
</dbReference>